<comment type="caution">
    <text evidence="1">The sequence shown here is derived from an EMBL/GenBank/DDBJ whole genome shotgun (WGS) entry which is preliminary data.</text>
</comment>
<proteinExistence type="predicted"/>
<dbReference type="Proteomes" id="UP000647836">
    <property type="component" value="Unassembled WGS sequence"/>
</dbReference>
<accession>A0ABR9U381</accession>
<name>A0ABR9U381_9NOSO</name>
<protein>
    <submittedName>
        <fullName evidence="1">Uncharacterized protein</fullName>
    </submittedName>
</protein>
<reference evidence="1 2" key="1">
    <citation type="submission" date="2020-10" db="EMBL/GenBank/DDBJ databases">
        <authorList>
            <person name="Castelo-Branco R."/>
            <person name="Eusebio N."/>
            <person name="Adriana R."/>
            <person name="Vieira A."/>
            <person name="Brugerolle De Fraissinette N."/>
            <person name="Rezende De Castro R."/>
            <person name="Schneider M.P."/>
            <person name="Vasconcelos V."/>
            <person name="Leao P.N."/>
        </authorList>
    </citation>
    <scope>NUCLEOTIDE SEQUENCE [LARGE SCALE GENOMIC DNA]</scope>
    <source>
        <strain evidence="1 2">LEGE 07299</strain>
    </source>
</reference>
<keyword evidence="2" id="KW-1185">Reference proteome</keyword>
<dbReference type="RefSeq" id="WP_194046747.1">
    <property type="nucleotide sequence ID" value="NZ_JADEXF010000748.1"/>
</dbReference>
<evidence type="ECO:0000313" key="2">
    <source>
        <dbReference type="Proteomes" id="UP000647836"/>
    </source>
</evidence>
<evidence type="ECO:0000313" key="1">
    <source>
        <dbReference type="EMBL" id="MBE9107137.1"/>
    </source>
</evidence>
<dbReference type="EMBL" id="JADEXF010000748">
    <property type="protein sequence ID" value="MBE9107137.1"/>
    <property type="molecule type" value="Genomic_DNA"/>
</dbReference>
<gene>
    <name evidence="1" type="ORF">IQ229_20075</name>
</gene>
<organism evidence="1 2">
    <name type="scientific">Nostoc cf. edaphicum LEGE 07299</name>
    <dbReference type="NCBI Taxonomy" id="2777974"/>
    <lineage>
        <taxon>Bacteria</taxon>
        <taxon>Bacillati</taxon>
        <taxon>Cyanobacteriota</taxon>
        <taxon>Cyanophyceae</taxon>
        <taxon>Nostocales</taxon>
        <taxon>Nostocaceae</taxon>
        <taxon>Nostoc</taxon>
    </lineage>
</organism>
<sequence>MRDKITKALSDTSRTNQLQILLKPEEVAEKLYLYLFSKGKGIEHFILEYQVPEDEYSQDEDSQADFYQKRHKFIKSNIQERLSVNGEKPKYSDIQYSLSYVDGKNHVFFLSPNKSHSGWKRLFSNNQERIFNLVFKFYILSQGLSVETMNGFEELLLLHFRNISKSENALIVWGQNLLIKYNNHNVLTLTLSRKRRLLLPNDEYITTDSDNLGELLAYKNKKYYFQRDLDARCKNSIYFMQFSKDQADFDKFKKTQVYHYQNLITKLEGFLSECGVNFNPLHFQADHYLETPFIKNIESVESLDISKIVTFYGKRTLESFLDTET</sequence>